<evidence type="ECO:0000256" key="7">
    <source>
        <dbReference type="ARBA" id="ARBA00022723"/>
    </source>
</evidence>
<evidence type="ECO:0000313" key="18">
    <source>
        <dbReference type="EMBL" id="GJN20192.1"/>
    </source>
</evidence>
<dbReference type="Proteomes" id="UP001054889">
    <property type="component" value="Unassembled WGS sequence"/>
</dbReference>
<keyword evidence="11 16" id="KW-1133">Transmembrane helix</keyword>
<evidence type="ECO:0000256" key="10">
    <source>
        <dbReference type="ARBA" id="ARBA00022833"/>
    </source>
</evidence>
<dbReference type="InterPro" id="IPR001841">
    <property type="entry name" value="Znf_RING"/>
</dbReference>
<organism evidence="18 19">
    <name type="scientific">Eleusine coracana subsp. coracana</name>
    <dbReference type="NCBI Taxonomy" id="191504"/>
    <lineage>
        <taxon>Eukaryota</taxon>
        <taxon>Viridiplantae</taxon>
        <taxon>Streptophyta</taxon>
        <taxon>Embryophyta</taxon>
        <taxon>Tracheophyta</taxon>
        <taxon>Spermatophyta</taxon>
        <taxon>Magnoliopsida</taxon>
        <taxon>Liliopsida</taxon>
        <taxon>Poales</taxon>
        <taxon>Poaceae</taxon>
        <taxon>PACMAD clade</taxon>
        <taxon>Chloridoideae</taxon>
        <taxon>Cynodonteae</taxon>
        <taxon>Eleusininae</taxon>
        <taxon>Eleusine</taxon>
    </lineage>
</organism>
<dbReference type="FunFam" id="3.30.40.10:FF:000187">
    <property type="entry name" value="E3 ubiquitin-protein ligase ATL6"/>
    <property type="match status" value="1"/>
</dbReference>
<feature type="region of interest" description="Disordered" evidence="15">
    <location>
        <begin position="187"/>
        <end position="206"/>
    </location>
</feature>
<dbReference type="GO" id="GO:0061630">
    <property type="term" value="F:ubiquitin protein ligase activity"/>
    <property type="evidence" value="ECO:0007669"/>
    <property type="project" value="UniProtKB-EC"/>
</dbReference>
<evidence type="ECO:0000256" key="11">
    <source>
        <dbReference type="ARBA" id="ARBA00022989"/>
    </source>
</evidence>
<feature type="region of interest" description="Disordered" evidence="15">
    <location>
        <begin position="214"/>
        <end position="233"/>
    </location>
</feature>
<dbReference type="PROSITE" id="PS50089">
    <property type="entry name" value="ZF_RING_2"/>
    <property type="match status" value="1"/>
</dbReference>
<evidence type="ECO:0000256" key="14">
    <source>
        <dbReference type="PROSITE-ProRule" id="PRU00175"/>
    </source>
</evidence>
<gene>
    <name evidence="18" type="primary">gb07536</name>
    <name evidence="18" type="ORF">PR202_gb07536</name>
</gene>
<dbReference type="EMBL" id="BQKI01000074">
    <property type="protein sequence ID" value="GJN20192.1"/>
    <property type="molecule type" value="Genomic_DNA"/>
</dbReference>
<dbReference type="EC" id="2.3.2.27" evidence="4"/>
<evidence type="ECO:0000259" key="17">
    <source>
        <dbReference type="PROSITE" id="PS50089"/>
    </source>
</evidence>
<dbReference type="GO" id="GO:0016020">
    <property type="term" value="C:membrane"/>
    <property type="evidence" value="ECO:0007669"/>
    <property type="project" value="UniProtKB-SubCell"/>
</dbReference>
<evidence type="ECO:0000313" key="19">
    <source>
        <dbReference type="Proteomes" id="UP001054889"/>
    </source>
</evidence>
<evidence type="ECO:0000256" key="8">
    <source>
        <dbReference type="ARBA" id="ARBA00022771"/>
    </source>
</evidence>
<keyword evidence="12 16" id="KW-0472">Membrane</keyword>
<evidence type="ECO:0000256" key="16">
    <source>
        <dbReference type="SAM" id="Phobius"/>
    </source>
</evidence>
<dbReference type="InterPro" id="IPR013083">
    <property type="entry name" value="Znf_RING/FYVE/PHD"/>
</dbReference>
<evidence type="ECO:0000256" key="6">
    <source>
        <dbReference type="ARBA" id="ARBA00022692"/>
    </source>
</evidence>
<protein>
    <recommendedName>
        <fullName evidence="4">RING-type E3 ubiquitin transferase</fullName>
        <ecNumber evidence="4">2.3.2.27</ecNumber>
    </recommendedName>
</protein>
<evidence type="ECO:0000256" key="4">
    <source>
        <dbReference type="ARBA" id="ARBA00012483"/>
    </source>
</evidence>
<evidence type="ECO:0000256" key="9">
    <source>
        <dbReference type="ARBA" id="ARBA00022786"/>
    </source>
</evidence>
<evidence type="ECO:0000256" key="15">
    <source>
        <dbReference type="SAM" id="MobiDB-lite"/>
    </source>
</evidence>
<keyword evidence="10" id="KW-0862">Zinc</keyword>
<reference evidence="18" key="2">
    <citation type="submission" date="2021-12" db="EMBL/GenBank/DDBJ databases">
        <title>Resequencing data analysis of finger millet.</title>
        <authorList>
            <person name="Hatakeyama M."/>
            <person name="Aluri S."/>
            <person name="Balachadran M.T."/>
            <person name="Sivarajan S.R."/>
            <person name="Poveda L."/>
            <person name="Shimizu-Inatsugi R."/>
            <person name="Schlapbach R."/>
            <person name="Sreeman S.M."/>
            <person name="Shimizu K.K."/>
        </authorList>
    </citation>
    <scope>NUCLEOTIDE SEQUENCE</scope>
</reference>
<dbReference type="PANTHER" id="PTHR14155">
    <property type="entry name" value="RING FINGER DOMAIN-CONTAINING"/>
    <property type="match status" value="1"/>
</dbReference>
<dbReference type="AlphaFoldDB" id="A0AAV5EBN8"/>
<evidence type="ECO:0000256" key="1">
    <source>
        <dbReference type="ARBA" id="ARBA00000900"/>
    </source>
</evidence>
<evidence type="ECO:0000256" key="2">
    <source>
        <dbReference type="ARBA" id="ARBA00004167"/>
    </source>
</evidence>
<comment type="caution">
    <text evidence="18">The sequence shown here is derived from an EMBL/GenBank/DDBJ whole genome shotgun (WGS) entry which is preliminary data.</text>
</comment>
<sequence length="233" mass="24745">MADTLATAARRLLLLHDDAAHLAAGAPASSPRPYSASSAPGQPRASFPKLLPVFILFLLLLCFLSVFLIRDLLHFFSLWLRRRRRLRDAANVDVAAAPSSDDDAHAAQKQAGLDPAVLATFPTARFDASASASAPECAVCLSEFAAGDAVRLLTACRHAFHVPCIDSWLAAHATCPVCRCQLDAPPPPDPPRTRHHQGDHGGSRFAIVVVDDGTGGAALPSRESGGARSQFDR</sequence>
<evidence type="ECO:0000256" key="13">
    <source>
        <dbReference type="ARBA" id="ARBA00024209"/>
    </source>
</evidence>
<dbReference type="SMART" id="SM00184">
    <property type="entry name" value="RING"/>
    <property type="match status" value="1"/>
</dbReference>
<evidence type="ECO:0000256" key="5">
    <source>
        <dbReference type="ARBA" id="ARBA00022679"/>
    </source>
</evidence>
<evidence type="ECO:0000256" key="12">
    <source>
        <dbReference type="ARBA" id="ARBA00023136"/>
    </source>
</evidence>
<reference evidence="18" key="1">
    <citation type="journal article" date="2018" name="DNA Res.">
        <title>Multiple hybrid de novo genome assembly of finger millet, an orphan allotetraploid crop.</title>
        <authorList>
            <person name="Hatakeyama M."/>
            <person name="Aluri S."/>
            <person name="Balachadran M.T."/>
            <person name="Sivarajan S.R."/>
            <person name="Patrignani A."/>
            <person name="Gruter S."/>
            <person name="Poveda L."/>
            <person name="Shimizu-Inatsugi R."/>
            <person name="Baeten J."/>
            <person name="Francoijs K.J."/>
            <person name="Nataraja K.N."/>
            <person name="Reddy Y.A.N."/>
            <person name="Phadnis S."/>
            <person name="Ravikumar R.L."/>
            <person name="Schlapbach R."/>
            <person name="Sreeman S.M."/>
            <person name="Shimizu K.K."/>
        </authorList>
    </citation>
    <scope>NUCLEOTIDE SEQUENCE</scope>
</reference>
<keyword evidence="7" id="KW-0479">Metal-binding</keyword>
<comment type="similarity">
    <text evidence="13">Belongs to the RING-type zinc finger family. ATL subfamily.</text>
</comment>
<dbReference type="GO" id="GO:0008270">
    <property type="term" value="F:zinc ion binding"/>
    <property type="evidence" value="ECO:0007669"/>
    <property type="project" value="UniProtKB-KW"/>
</dbReference>
<comment type="subcellular location">
    <subcellularLocation>
        <location evidence="2">Membrane</location>
        <topology evidence="2">Single-pass membrane protein</topology>
    </subcellularLocation>
</comment>
<dbReference type="Pfam" id="PF13639">
    <property type="entry name" value="zf-RING_2"/>
    <property type="match status" value="1"/>
</dbReference>
<comment type="catalytic activity">
    <reaction evidence="1">
        <text>S-ubiquitinyl-[E2 ubiquitin-conjugating enzyme]-L-cysteine + [acceptor protein]-L-lysine = [E2 ubiquitin-conjugating enzyme]-L-cysteine + N(6)-ubiquitinyl-[acceptor protein]-L-lysine.</text>
        <dbReference type="EC" id="2.3.2.27"/>
    </reaction>
</comment>
<keyword evidence="19" id="KW-1185">Reference proteome</keyword>
<keyword evidence="9" id="KW-0833">Ubl conjugation pathway</keyword>
<dbReference type="SUPFAM" id="SSF57850">
    <property type="entry name" value="RING/U-box"/>
    <property type="match status" value="1"/>
</dbReference>
<proteinExistence type="inferred from homology"/>
<comment type="pathway">
    <text evidence="3">Protein modification; protein ubiquitination.</text>
</comment>
<dbReference type="InterPro" id="IPR053238">
    <property type="entry name" value="RING-H2_zinc_finger"/>
</dbReference>
<dbReference type="CDD" id="cd16461">
    <property type="entry name" value="RING-H2_EL5-like"/>
    <property type="match status" value="1"/>
</dbReference>
<name>A0AAV5EBN8_ELECO</name>
<keyword evidence="8 14" id="KW-0863">Zinc-finger</keyword>
<feature type="transmembrane region" description="Helical" evidence="16">
    <location>
        <begin position="49"/>
        <end position="73"/>
    </location>
</feature>
<keyword evidence="6 16" id="KW-0812">Transmembrane</keyword>
<dbReference type="PANTHER" id="PTHR14155:SF620">
    <property type="entry name" value="OS10G0574400 PROTEIN"/>
    <property type="match status" value="1"/>
</dbReference>
<evidence type="ECO:0000256" key="3">
    <source>
        <dbReference type="ARBA" id="ARBA00004906"/>
    </source>
</evidence>
<dbReference type="Gene3D" id="3.30.40.10">
    <property type="entry name" value="Zinc/RING finger domain, C3HC4 (zinc finger)"/>
    <property type="match status" value="1"/>
</dbReference>
<feature type="domain" description="RING-type" evidence="17">
    <location>
        <begin position="137"/>
        <end position="179"/>
    </location>
</feature>
<accession>A0AAV5EBN8</accession>
<keyword evidence="5" id="KW-0808">Transferase</keyword>